<keyword evidence="1" id="KW-0472">Membrane</keyword>
<feature type="transmembrane region" description="Helical" evidence="1">
    <location>
        <begin position="34"/>
        <end position="53"/>
    </location>
</feature>
<dbReference type="InterPro" id="IPR029062">
    <property type="entry name" value="Class_I_gatase-like"/>
</dbReference>
<feature type="transmembrane region" description="Helical" evidence="1">
    <location>
        <begin position="578"/>
        <end position="596"/>
    </location>
</feature>
<keyword evidence="1" id="KW-0812">Transmembrane</keyword>
<evidence type="ECO:0000256" key="1">
    <source>
        <dbReference type="SAM" id="Phobius"/>
    </source>
</evidence>
<dbReference type="AlphaFoldDB" id="A0A8T9Q9B6"/>
<name>A0A8T9Q9B6_9BACT</name>
<gene>
    <name evidence="2" type="ORF">MUN79_06535</name>
</gene>
<dbReference type="EMBL" id="CP095046">
    <property type="protein sequence ID" value="UOQ73582.1"/>
    <property type="molecule type" value="Genomic_DNA"/>
</dbReference>
<feature type="transmembrane region" description="Helical" evidence="1">
    <location>
        <begin position="6"/>
        <end position="27"/>
    </location>
</feature>
<dbReference type="SUPFAM" id="SSF52317">
    <property type="entry name" value="Class I glutamine amidotransferase-like"/>
    <property type="match status" value="1"/>
</dbReference>
<proteinExistence type="predicted"/>
<evidence type="ECO:0000313" key="3">
    <source>
        <dbReference type="Proteomes" id="UP000831796"/>
    </source>
</evidence>
<organism evidence="2 3">
    <name type="scientific">Hymenobacter cellulosilyticus</name>
    <dbReference type="NCBI Taxonomy" id="2932248"/>
    <lineage>
        <taxon>Bacteria</taxon>
        <taxon>Pseudomonadati</taxon>
        <taxon>Bacteroidota</taxon>
        <taxon>Cytophagia</taxon>
        <taxon>Cytophagales</taxon>
        <taxon>Hymenobacteraceae</taxon>
        <taxon>Hymenobacter</taxon>
    </lineage>
</organism>
<keyword evidence="3" id="KW-1185">Reference proteome</keyword>
<dbReference type="Proteomes" id="UP000831796">
    <property type="component" value="Chromosome"/>
</dbReference>
<sequence>MFQSAPYYLLLPLCVLLALGLTVAALRRSNRQRLFLRLLAGWLAVLGLWATAYPPRHSVRGASLEAVVLTPGYQPDTLRRVVRLLGPATKVWRLGFASASDTPSLHSLLLLREQYPGLRRLHVLGQGLPLEELPNLGSLRLVQHGTPAFAGFQQAVWSRRLELGQRLQVAGTFTAGSASTSPVWVSLRGTGRPIDSVLLKTGHGPFQLRALPKTTGPVVYRLQARHAGQVVATEPVPLQITAPSPQRLLLLSSTASFEFKFLKNYLGAQQHRVALRTGISRGLLQTEFLNQPAHELSRLNSTTLARYDAVLTDAAVLSSLTPGEVQALTAAVRTTGLGLLVLADAGALPRTLPARSSFTAVPRPTSSSDRPQPIRWPDAAAPVLALVPATLRLASSARPVVTNQQQQPLVATQRAGLGSVTVSVLPQTFPWALQGAAATYSSFWSLLLQATVRPEAPQARWQLLTAWPRPEQPVQLRLSSATFPAVSPLVSGSPPAAAVPLSLEQQAELPEWKTGQFWPRSAGWHEVRLTSQPTFSFYVFGPQEWQGPEIALRRQAAARFQATSTLAASPGAVVQQPYPAVWFFALFIFSAGFLWLEEKL</sequence>
<keyword evidence="1" id="KW-1133">Transmembrane helix</keyword>
<dbReference type="KEGG" id="hcu:MUN79_06535"/>
<dbReference type="RefSeq" id="WP_244676933.1">
    <property type="nucleotide sequence ID" value="NZ_CP095046.1"/>
</dbReference>
<reference evidence="2" key="1">
    <citation type="submission" date="2022-04" db="EMBL/GenBank/DDBJ databases">
        <title>Hymenobacter sp. isolated from the air.</title>
        <authorList>
            <person name="Won M."/>
            <person name="Lee C.-M."/>
            <person name="Woen H.-Y."/>
            <person name="Kwon S.-W."/>
        </authorList>
    </citation>
    <scope>NUCLEOTIDE SEQUENCE</scope>
    <source>
        <strain evidence="2">5116S-3</strain>
    </source>
</reference>
<dbReference type="Gene3D" id="3.40.50.880">
    <property type="match status" value="1"/>
</dbReference>
<evidence type="ECO:0000313" key="2">
    <source>
        <dbReference type="EMBL" id="UOQ73582.1"/>
    </source>
</evidence>
<protein>
    <submittedName>
        <fullName evidence="2">Uncharacterized protein</fullName>
    </submittedName>
</protein>
<accession>A0A8T9Q9B6</accession>